<proteinExistence type="predicted"/>
<gene>
    <name evidence="1" type="ORF">AV926_03065</name>
</gene>
<name>A0A165RNN3_9FLAO</name>
<evidence type="ECO:0000313" key="1">
    <source>
        <dbReference type="EMBL" id="KZE83899.1"/>
    </source>
</evidence>
<comment type="caution">
    <text evidence="1">The sequence shown here is derived from an EMBL/GenBank/DDBJ whole genome shotgun (WGS) entry which is preliminary data.</text>
</comment>
<dbReference type="Proteomes" id="UP000076630">
    <property type="component" value="Unassembled WGS sequence"/>
</dbReference>
<dbReference type="RefSeq" id="WP_038986361.1">
    <property type="nucleotide sequence ID" value="NZ_JACAJN010000030.1"/>
</dbReference>
<protein>
    <submittedName>
        <fullName evidence="1">Uncharacterized protein</fullName>
    </submittedName>
</protein>
<dbReference type="AlphaFoldDB" id="A0A165RNN3"/>
<dbReference type="EMBL" id="LQNU01000033">
    <property type="protein sequence ID" value="KZE83899.1"/>
    <property type="molecule type" value="Genomic_DNA"/>
</dbReference>
<dbReference type="OrthoDB" id="1252924at2"/>
<accession>A0A165RNN3</accession>
<evidence type="ECO:0000313" key="2">
    <source>
        <dbReference type="Proteomes" id="UP000076630"/>
    </source>
</evidence>
<sequence>MKKVAVLVILCFYSILGFGQISVNTSLPMHPLHVDGKGNNPKDKAPSATEAQDDFVVTKEGNVGIGVLNPTVRLDINGGSLKVVSTGNDAGKVLTSNGDGIAEIKSLPSVLPAVIGKFNPGGVNSTTTNPEGSIFTNATITLKKGKWIVNWGLTLSVRTNPIWLTSYLSTATTTRAENGFIFLNGGASKPSIGGNLWPGYAFLWGSSLIEVTNAEVTINILVKNTHDWSFTPSSWENYLYAIPFK</sequence>
<reference evidence="1 2" key="1">
    <citation type="submission" date="2016-01" db="EMBL/GenBank/DDBJ databases">
        <title>Whole genome sequencing of Myroides marinus L41.</title>
        <authorList>
            <person name="Hong K.W."/>
        </authorList>
    </citation>
    <scope>NUCLEOTIDE SEQUENCE [LARGE SCALE GENOMIC DNA]</scope>
    <source>
        <strain evidence="1 2">L41</strain>
    </source>
</reference>
<keyword evidence="2" id="KW-1185">Reference proteome</keyword>
<organism evidence="1 2">
    <name type="scientific">Myroides marinus</name>
    <dbReference type="NCBI Taxonomy" id="703342"/>
    <lineage>
        <taxon>Bacteria</taxon>
        <taxon>Pseudomonadati</taxon>
        <taxon>Bacteroidota</taxon>
        <taxon>Flavobacteriia</taxon>
        <taxon>Flavobacteriales</taxon>
        <taxon>Flavobacteriaceae</taxon>
        <taxon>Myroides</taxon>
    </lineage>
</organism>